<organism evidence="2 3">
    <name type="scientific">Puccinia sorghi</name>
    <dbReference type="NCBI Taxonomy" id="27349"/>
    <lineage>
        <taxon>Eukaryota</taxon>
        <taxon>Fungi</taxon>
        <taxon>Dikarya</taxon>
        <taxon>Basidiomycota</taxon>
        <taxon>Pucciniomycotina</taxon>
        <taxon>Pucciniomycetes</taxon>
        <taxon>Pucciniales</taxon>
        <taxon>Pucciniaceae</taxon>
        <taxon>Puccinia</taxon>
    </lineage>
</organism>
<feature type="region of interest" description="Disordered" evidence="1">
    <location>
        <begin position="1"/>
        <end position="48"/>
    </location>
</feature>
<dbReference type="OrthoDB" id="10580199at2759"/>
<feature type="compositionally biased region" description="Polar residues" evidence="1">
    <location>
        <begin position="1"/>
        <end position="11"/>
    </location>
</feature>
<dbReference type="VEuPathDB" id="FungiDB:VP01_6513g2"/>
<name>A0A0L6UFK8_9BASI</name>
<feature type="region of interest" description="Disordered" evidence="1">
    <location>
        <begin position="108"/>
        <end position="129"/>
    </location>
</feature>
<keyword evidence="3" id="KW-1185">Reference proteome</keyword>
<dbReference type="EMBL" id="LAVV01011845">
    <property type="protein sequence ID" value="KNZ47316.1"/>
    <property type="molecule type" value="Genomic_DNA"/>
</dbReference>
<gene>
    <name evidence="2" type="ORF">VP01_6513g2</name>
</gene>
<proteinExistence type="predicted"/>
<evidence type="ECO:0000313" key="2">
    <source>
        <dbReference type="EMBL" id="KNZ47316.1"/>
    </source>
</evidence>
<comment type="caution">
    <text evidence="2">The sequence shown here is derived from an EMBL/GenBank/DDBJ whole genome shotgun (WGS) entry which is preliminary data.</text>
</comment>
<dbReference type="AlphaFoldDB" id="A0A0L6UFK8"/>
<evidence type="ECO:0000313" key="3">
    <source>
        <dbReference type="Proteomes" id="UP000037035"/>
    </source>
</evidence>
<sequence>MFNGVNRNETMSDAEDEDINSNCDELPNLLPSGSTSNKQIPFPARKEARGWKKPTKGFYMQLVITKRQAEMTKARAMATKAQVSYMREFREMGLDFNEIKKLVDEEFPPIQNHMAESNSEDSETNDDSS</sequence>
<protein>
    <submittedName>
        <fullName evidence="2">Uncharacterized protein</fullName>
    </submittedName>
</protein>
<feature type="compositionally biased region" description="Acidic residues" evidence="1">
    <location>
        <begin position="118"/>
        <end position="129"/>
    </location>
</feature>
<reference evidence="2 3" key="1">
    <citation type="submission" date="2015-08" db="EMBL/GenBank/DDBJ databases">
        <title>Next Generation Sequencing and Analysis of the Genome of Puccinia sorghi L Schw, the Causal Agent of Maize Common Rust.</title>
        <authorList>
            <person name="Rochi L."/>
            <person name="Burguener G."/>
            <person name="Darino M."/>
            <person name="Turjanski A."/>
            <person name="Kreff E."/>
            <person name="Dieguez M.J."/>
            <person name="Sacco F."/>
        </authorList>
    </citation>
    <scope>NUCLEOTIDE SEQUENCE [LARGE SCALE GENOMIC DNA]</scope>
    <source>
        <strain evidence="2 3">RO10H11247</strain>
    </source>
</reference>
<accession>A0A0L6UFK8</accession>
<dbReference type="Proteomes" id="UP000037035">
    <property type="component" value="Unassembled WGS sequence"/>
</dbReference>
<evidence type="ECO:0000256" key="1">
    <source>
        <dbReference type="SAM" id="MobiDB-lite"/>
    </source>
</evidence>